<proteinExistence type="predicted"/>
<accession>A0AAW8HD70</accession>
<dbReference type="Proteomes" id="UP001225042">
    <property type="component" value="Unassembled WGS sequence"/>
</dbReference>
<gene>
    <name evidence="1" type="ORF">RBJ67_22315</name>
</gene>
<dbReference type="RefSeq" id="WP_306684564.1">
    <property type="nucleotide sequence ID" value="NZ_JAVDKR010000015.1"/>
</dbReference>
<protein>
    <submittedName>
        <fullName evidence="1">Succinate dehydrogenase flavoprotein subunit</fullName>
    </submittedName>
</protein>
<name>A0AAW8HD70_9ENTR</name>
<dbReference type="AlphaFoldDB" id="A0AAW8HD70"/>
<sequence length="48" mass="5321">MKFDPQTVAQAEAFVNAIRAGKRGHIPALRFDQWQPFMTTVYAGLGLA</sequence>
<dbReference type="EMBL" id="JAVDKS010000012">
    <property type="protein sequence ID" value="MDQ2258865.1"/>
    <property type="molecule type" value="Genomic_DNA"/>
</dbReference>
<reference evidence="1 2" key="1">
    <citation type="submission" date="2023-08" db="EMBL/GenBank/DDBJ databases">
        <authorList>
            <person name="Dale J."/>
        </authorList>
    </citation>
    <scope>NUCLEOTIDE SEQUENCE [LARGE SCALE GENOMIC DNA]</scope>
    <source>
        <strain evidence="1 2">2023EL-00788</strain>
    </source>
</reference>
<comment type="caution">
    <text evidence="1">The sequence shown here is derived from an EMBL/GenBank/DDBJ whole genome shotgun (WGS) entry which is preliminary data.</text>
</comment>
<keyword evidence="2" id="KW-1185">Reference proteome</keyword>
<evidence type="ECO:0000313" key="1">
    <source>
        <dbReference type="EMBL" id="MDQ2258865.1"/>
    </source>
</evidence>
<evidence type="ECO:0000313" key="2">
    <source>
        <dbReference type="Proteomes" id="UP001225042"/>
    </source>
</evidence>
<organism evidence="1 2">
    <name type="scientific">Enterobacter soli</name>
    <dbReference type="NCBI Taxonomy" id="885040"/>
    <lineage>
        <taxon>Bacteria</taxon>
        <taxon>Pseudomonadati</taxon>
        <taxon>Pseudomonadota</taxon>
        <taxon>Gammaproteobacteria</taxon>
        <taxon>Enterobacterales</taxon>
        <taxon>Enterobacteriaceae</taxon>
        <taxon>Enterobacter</taxon>
    </lineage>
</organism>